<keyword evidence="4" id="KW-1185">Reference proteome</keyword>
<feature type="domain" description="Ice-binding protein C-terminal" evidence="2">
    <location>
        <begin position="267"/>
        <end position="289"/>
    </location>
</feature>
<reference evidence="3" key="1">
    <citation type="journal article" date="2014" name="Int. J. Syst. Evol. Microbiol.">
        <title>Complete genome sequence of Corynebacterium casei LMG S-19264T (=DSM 44701T), isolated from a smear-ripened cheese.</title>
        <authorList>
            <consortium name="US DOE Joint Genome Institute (JGI-PGF)"/>
            <person name="Walter F."/>
            <person name="Albersmeier A."/>
            <person name="Kalinowski J."/>
            <person name="Ruckert C."/>
        </authorList>
    </citation>
    <scope>NUCLEOTIDE SEQUENCE</scope>
    <source>
        <strain evidence="3">KCTC 32422</strain>
    </source>
</reference>
<evidence type="ECO:0000313" key="4">
    <source>
        <dbReference type="Proteomes" id="UP000634139"/>
    </source>
</evidence>
<organism evidence="3 4">
    <name type="scientific">Novosphingobium arvoryzae</name>
    <dbReference type="NCBI Taxonomy" id="1256514"/>
    <lineage>
        <taxon>Bacteria</taxon>
        <taxon>Pseudomonadati</taxon>
        <taxon>Pseudomonadota</taxon>
        <taxon>Alphaproteobacteria</taxon>
        <taxon>Sphingomonadales</taxon>
        <taxon>Sphingomonadaceae</taxon>
        <taxon>Novosphingobium</taxon>
    </lineage>
</organism>
<feature type="chain" id="PRO_5037801014" description="Ice-binding protein C-terminal domain-containing protein" evidence="1">
    <location>
        <begin position="31"/>
        <end position="295"/>
    </location>
</feature>
<accession>A0A918RFY7</accession>
<keyword evidence="1" id="KW-0732">Signal</keyword>
<evidence type="ECO:0000259" key="2">
    <source>
        <dbReference type="Pfam" id="PF07589"/>
    </source>
</evidence>
<name>A0A918RFY7_9SPHN</name>
<evidence type="ECO:0000313" key="3">
    <source>
        <dbReference type="EMBL" id="GGZ95321.1"/>
    </source>
</evidence>
<gene>
    <name evidence="3" type="ORF">GCM10011617_14220</name>
</gene>
<dbReference type="EMBL" id="BMZD01000003">
    <property type="protein sequence ID" value="GGZ95321.1"/>
    <property type="molecule type" value="Genomic_DNA"/>
</dbReference>
<comment type="caution">
    <text evidence="3">The sequence shown here is derived from an EMBL/GenBank/DDBJ whole genome shotgun (WGS) entry which is preliminary data.</text>
</comment>
<dbReference type="InterPro" id="IPR013424">
    <property type="entry name" value="Ice-binding_C"/>
</dbReference>
<dbReference type="AlphaFoldDB" id="A0A918RFY7"/>
<protein>
    <recommendedName>
        <fullName evidence="2">Ice-binding protein C-terminal domain-containing protein</fullName>
    </recommendedName>
</protein>
<reference evidence="3" key="2">
    <citation type="submission" date="2020-09" db="EMBL/GenBank/DDBJ databases">
        <authorList>
            <person name="Sun Q."/>
            <person name="Kim S."/>
        </authorList>
    </citation>
    <scope>NUCLEOTIDE SEQUENCE</scope>
    <source>
        <strain evidence="3">KCTC 32422</strain>
    </source>
</reference>
<dbReference type="Proteomes" id="UP000634139">
    <property type="component" value="Unassembled WGS sequence"/>
</dbReference>
<proteinExistence type="predicted"/>
<dbReference type="Pfam" id="PF07589">
    <property type="entry name" value="PEP-CTERM"/>
    <property type="match status" value="1"/>
</dbReference>
<dbReference type="NCBIfam" id="TIGR02595">
    <property type="entry name" value="PEP_CTERM"/>
    <property type="match status" value="1"/>
</dbReference>
<sequence length="295" mass="29879">MTLGFLTYGEASMKGRILVLLAMASLSAGAAAQTAPISRTVPVIYTGTVTSSASDTIMVRQPDGTLARYTGPLPDFPYKVGDQVTISFDATLPTRAFYDSGVYQGQIAADGIYRIGISSPYYNGGLTPGGVGSGSIPEVSGPIGGALNAGQPTNLNMTIVYDYNADTYSIVAAGDFSSGAYAGPGYKFDAASGSYVGCAGGAACTTYAGADPILFGLRQNADGSIATGNVGIMSTDPGSGTGTGFFSLLFSGSWNLPSFGGGGGATPVPEPGMLGLFAGAVALVFRRRRKRPDPA</sequence>
<feature type="signal peptide" evidence="1">
    <location>
        <begin position="1"/>
        <end position="30"/>
    </location>
</feature>
<evidence type="ECO:0000256" key="1">
    <source>
        <dbReference type="SAM" id="SignalP"/>
    </source>
</evidence>